<keyword evidence="11" id="KW-1185">Reference proteome</keyword>
<evidence type="ECO:0000259" key="9">
    <source>
        <dbReference type="Pfam" id="PF03958"/>
    </source>
</evidence>
<evidence type="ECO:0000256" key="2">
    <source>
        <dbReference type="ARBA" id="ARBA00022729"/>
    </source>
</evidence>
<dbReference type="PROSITE" id="PS50005">
    <property type="entry name" value="TPR"/>
    <property type="match status" value="1"/>
</dbReference>
<feature type="repeat" description="TPR" evidence="4">
    <location>
        <begin position="51"/>
        <end position="84"/>
    </location>
</feature>
<comment type="subcellular location">
    <subcellularLocation>
        <location evidence="6">Cell outer membrane</location>
    </subcellularLocation>
    <subcellularLocation>
        <location evidence="1">Membrane</location>
    </subcellularLocation>
</comment>
<evidence type="ECO:0000256" key="3">
    <source>
        <dbReference type="ARBA" id="ARBA00023136"/>
    </source>
</evidence>
<organism evidence="10 11">
    <name type="scientific">Chloracidobacterium sp. N</name>
    <dbReference type="NCBI Taxonomy" id="2821540"/>
    <lineage>
        <taxon>Bacteria</taxon>
        <taxon>Pseudomonadati</taxon>
        <taxon>Acidobacteriota</taxon>
        <taxon>Terriglobia</taxon>
        <taxon>Terriglobales</taxon>
        <taxon>Acidobacteriaceae</taxon>
        <taxon>Chloracidobacterium</taxon>
        <taxon>Chloracidobacterium aggregatum</taxon>
    </lineage>
</organism>
<evidence type="ECO:0000256" key="4">
    <source>
        <dbReference type="PROSITE-ProRule" id="PRU00339"/>
    </source>
</evidence>
<dbReference type="Pfam" id="PF00263">
    <property type="entry name" value="Secretin"/>
    <property type="match status" value="1"/>
</dbReference>
<dbReference type="InterPro" id="IPR038591">
    <property type="entry name" value="NolW-like_sf"/>
</dbReference>
<evidence type="ECO:0000256" key="1">
    <source>
        <dbReference type="ARBA" id="ARBA00004370"/>
    </source>
</evidence>
<dbReference type="InterPro" id="IPR004846">
    <property type="entry name" value="T2SS/T3SS_dom"/>
</dbReference>
<feature type="region of interest" description="Disordered" evidence="7">
    <location>
        <begin position="658"/>
        <end position="683"/>
    </location>
</feature>
<dbReference type="Gene3D" id="3.30.1370.120">
    <property type="match status" value="1"/>
</dbReference>
<name>A0ABX8AZV1_9BACT</name>
<dbReference type="Pfam" id="PF03958">
    <property type="entry name" value="Secretin_N"/>
    <property type="match status" value="1"/>
</dbReference>
<dbReference type="InterPro" id="IPR005644">
    <property type="entry name" value="NolW-like"/>
</dbReference>
<comment type="similarity">
    <text evidence="5">Belongs to the bacterial secretin family.</text>
</comment>
<feature type="compositionally biased region" description="Low complexity" evidence="7">
    <location>
        <begin position="748"/>
        <end position="758"/>
    </location>
</feature>
<dbReference type="Gene3D" id="2.60.40.680">
    <property type="match status" value="1"/>
</dbReference>
<dbReference type="SMART" id="SM00028">
    <property type="entry name" value="TPR"/>
    <property type="match status" value="2"/>
</dbReference>
<gene>
    <name evidence="10" type="ORF">J8C05_02055</name>
</gene>
<evidence type="ECO:0000256" key="6">
    <source>
        <dbReference type="RuleBase" id="RU004004"/>
    </source>
</evidence>
<feature type="region of interest" description="Disordered" evidence="7">
    <location>
        <begin position="730"/>
        <end position="764"/>
    </location>
</feature>
<dbReference type="InterPro" id="IPR050810">
    <property type="entry name" value="Bact_Secretion_Sys_Channel"/>
</dbReference>
<accession>A0ABX8AZV1</accession>
<sequence>MFLFRADWGVLMFQPRLTFRFASDWRRMMALGLATALVIVTLSPAVWAGNGRKYFKEGLKYEAVKQWDKAAELFAQALQEDPRNVEYQLHLQRALFNASMLCATRARQMEEQGDYEGAYHAYREAYRYDQTNEVALAKMKEMLKKQGIEATSQGEPSPYQRTAAEANEAEVRKAAETAARQRYVGRWQGFINQPIETIIRTLCDKMRLNVVFESTTLQQLANTRFTLDIKQDMTAGKALELVLDANGFQYFRVDTRTILIVKRGLGQFPNGGSLAQKYEDSLVKPFYIKNAKLDDIKQMLTLLGPAMAQQVVSVPQSNMLLVRSSGENLKIIERMINTVDRPQAEVVMDVNIYEVTHQEALQLGNQFATTPPAITTPDGGTTLTLTPPSATNLGGIGQGPLLRPASPAGIFSNTLGFGLGLPPSTITALQSRGLGRLISQIQVRAFEDKEGKVNIGQSIPIQIGNPFPTGPGNGQPPGQIFFPGFNQVQYRDVGLNIAVKPHITDDIVQMDISIETSTAPPNTGPQNLTPTISQRKVSGVARVRDGYTALAASVMREDDTDSRTGLPVISFIPVIGRLFSTPSRNKQATHIVITITPHIVRGGAVTEEELKTAFGPLDVSVGVGGLSYGRFLTIDEIVADADREEMREANQLRETPVTVQPTDKPVGTPAAAPPVSGSGENGRFTITTASTTAPPPTVPAAPVVTAPSPMTATSGGSLGATIQPLPVTEPSAAGGVAPNGTATNPAFNPNDPNTQTPTRPNPGPTTPVRAMLMVSPSLRPMVGQVVSVAVILNSDGTNISAASVFLHYNQTVFKLVGIRDGGLLAPGSFQTGDNGGQAFATALVSSGVNTGRPAMGPVAIFDFQVIAPGNADVRLDVLDLRGLTNELIPAIPSPAPPVIAGGTPNGKQ</sequence>
<reference evidence="10 11" key="1">
    <citation type="submission" date="2021-03" db="EMBL/GenBank/DDBJ databases">
        <title>Genomic and phenotypic characterization of Chloracidobacterium isolates provides evidence for multiple species.</title>
        <authorList>
            <person name="Saini M.K."/>
            <person name="Costas A.M.G."/>
            <person name="Tank M."/>
            <person name="Bryant D.A."/>
        </authorList>
    </citation>
    <scope>NUCLEOTIDE SEQUENCE [LARGE SCALE GENOMIC DNA]</scope>
    <source>
        <strain evidence="10 11">N</strain>
    </source>
</reference>
<dbReference type="PANTHER" id="PTHR30332">
    <property type="entry name" value="PROBABLE GENERAL SECRETION PATHWAY PROTEIN D"/>
    <property type="match status" value="1"/>
</dbReference>
<protein>
    <recommendedName>
        <fullName evidence="12">Type II secretory pathway, component PulD</fullName>
    </recommendedName>
</protein>
<feature type="domain" description="NolW-like" evidence="9">
    <location>
        <begin position="286"/>
        <end position="344"/>
    </location>
</feature>
<keyword evidence="6" id="KW-0813">Transport</keyword>
<keyword evidence="2" id="KW-0732">Signal</keyword>
<dbReference type="InterPro" id="IPR008965">
    <property type="entry name" value="CBM2/CBM3_carb-bd_dom_sf"/>
</dbReference>
<feature type="domain" description="Type II/III secretion system secretin-like" evidence="8">
    <location>
        <begin position="428"/>
        <end position="601"/>
    </location>
</feature>
<evidence type="ECO:0008006" key="12">
    <source>
        <dbReference type="Google" id="ProtNLM"/>
    </source>
</evidence>
<keyword evidence="3" id="KW-0472">Membrane</keyword>
<evidence type="ECO:0000256" key="7">
    <source>
        <dbReference type="SAM" id="MobiDB-lite"/>
    </source>
</evidence>
<dbReference type="InterPro" id="IPR019734">
    <property type="entry name" value="TPR_rpt"/>
</dbReference>
<dbReference type="InterPro" id="IPR001775">
    <property type="entry name" value="GspD/PilQ"/>
</dbReference>
<dbReference type="InterPro" id="IPR011990">
    <property type="entry name" value="TPR-like_helical_dom_sf"/>
</dbReference>
<dbReference type="SUPFAM" id="SSF49384">
    <property type="entry name" value="Carbohydrate-binding domain"/>
    <property type="match status" value="1"/>
</dbReference>
<evidence type="ECO:0000313" key="10">
    <source>
        <dbReference type="EMBL" id="QUV94258.1"/>
    </source>
</evidence>
<dbReference type="CDD" id="cd08547">
    <property type="entry name" value="Type_II_cohesin"/>
    <property type="match status" value="1"/>
</dbReference>
<dbReference type="Proteomes" id="UP000677668">
    <property type="component" value="Chromosome 1"/>
</dbReference>
<keyword evidence="4" id="KW-0802">TPR repeat</keyword>
<dbReference type="RefSeq" id="WP_211422562.1">
    <property type="nucleotide sequence ID" value="NZ_CP072642.1"/>
</dbReference>
<dbReference type="PANTHER" id="PTHR30332:SF24">
    <property type="entry name" value="SECRETIN GSPD-RELATED"/>
    <property type="match status" value="1"/>
</dbReference>
<proteinExistence type="inferred from homology"/>
<dbReference type="SUPFAM" id="SSF48452">
    <property type="entry name" value="TPR-like"/>
    <property type="match status" value="1"/>
</dbReference>
<evidence type="ECO:0000259" key="8">
    <source>
        <dbReference type="Pfam" id="PF00263"/>
    </source>
</evidence>
<dbReference type="PRINTS" id="PR00811">
    <property type="entry name" value="BCTERIALGSPD"/>
</dbReference>
<evidence type="ECO:0000256" key="5">
    <source>
        <dbReference type="RuleBase" id="RU004003"/>
    </source>
</evidence>
<evidence type="ECO:0000313" key="11">
    <source>
        <dbReference type="Proteomes" id="UP000677668"/>
    </source>
</evidence>
<dbReference type="EMBL" id="CP072642">
    <property type="protein sequence ID" value="QUV94258.1"/>
    <property type="molecule type" value="Genomic_DNA"/>
</dbReference>
<dbReference type="Gene3D" id="1.25.40.10">
    <property type="entry name" value="Tetratricopeptide repeat domain"/>
    <property type="match status" value="1"/>
</dbReference>